<evidence type="ECO:0000313" key="50">
    <source>
        <dbReference type="EMBL" id="QAO97742.1"/>
    </source>
</evidence>
<reference evidence="18" key="3">
    <citation type="submission" date="2015-02" db="EMBL/GenBank/DDBJ databases">
        <authorList>
            <person name="Grayson E Nicholas"/>
        </authorList>
    </citation>
    <scope>NUCLEOTIDE SEQUENCE</scope>
    <source>
        <strain evidence="20">D3201.2</strain>
        <strain evidence="18">HKN19</strain>
    </source>
</reference>
<dbReference type="EMBL" id="MH590385">
    <property type="protein sequence ID" value="QAQ73408.1"/>
    <property type="molecule type" value="Genomic_DNA"/>
</dbReference>
<dbReference type="EMBL" id="MH590529">
    <property type="protein sequence ID" value="QAK31172.1"/>
    <property type="molecule type" value="Genomic_DNA"/>
</dbReference>
<protein>
    <recommendedName>
        <fullName evidence="3">ribonucleoside-diphosphate reductase</fullName>
        <ecNumber evidence="3">1.17.4.1</ecNumber>
    </recommendedName>
</protein>
<dbReference type="EMBL" id="MH590450">
    <property type="protein sequence ID" value="QAD75337.1"/>
    <property type="molecule type" value="Genomic_DNA"/>
</dbReference>
<dbReference type="EMBL" id="MH590418">
    <property type="protein sequence ID" value="QAC31618.1"/>
    <property type="molecule type" value="Genomic_DNA"/>
</dbReference>
<evidence type="ECO:0000313" key="13">
    <source>
        <dbReference type="EMBL" id="AIE88746.1"/>
    </source>
</evidence>
<keyword evidence="10" id="KW-0408">Iron</keyword>
<evidence type="ECO:0000256" key="2">
    <source>
        <dbReference type="ARBA" id="ARBA00009303"/>
    </source>
</evidence>
<keyword evidence="6" id="KW-0479">Metal-binding</keyword>
<dbReference type="EMBL" id="MH590411">
    <property type="protein sequence ID" value="QAC09553.1"/>
    <property type="molecule type" value="Genomic_DNA"/>
</dbReference>
<dbReference type="SUPFAM" id="SSF47240">
    <property type="entry name" value="Ferritin-like"/>
    <property type="match status" value="1"/>
</dbReference>
<dbReference type="Proteomes" id="UP000270129">
    <property type="component" value="Segment"/>
</dbReference>
<dbReference type="EMBL" id="MH144223">
    <property type="protein sequence ID" value="QBM05778.1"/>
    <property type="molecule type" value="Genomic_DNA"/>
</dbReference>
<evidence type="ECO:0000313" key="22">
    <source>
        <dbReference type="EMBL" id="QAC31618.1"/>
    </source>
</evidence>
<evidence type="ECO:0000256" key="12">
    <source>
        <dbReference type="SAM" id="Phobius"/>
    </source>
</evidence>
<proteinExistence type="inferred from homology"/>
<evidence type="ECO:0000313" key="27">
    <source>
        <dbReference type="EMBL" id="QAE34675.1"/>
    </source>
</evidence>
<evidence type="ECO:0000313" key="60">
    <source>
        <dbReference type="EMBL" id="QBM04885.1"/>
    </source>
</evidence>
<reference evidence="17" key="7">
    <citation type="journal article" date="2018" name="J. Virol.">
        <title>Sequence variation of Epstein-Barr virus: viral types, geography, codon usage and diseases.</title>
        <authorList>
            <person name="Correia S."/>
            <person name="Bridges R."/>
            <person name="Wegner F."/>
            <person name="Venturini C."/>
            <person name="Palser A."/>
            <person name="Middeldorp J.M."/>
            <person name="Cohen J.I."/>
            <person name="Lorenzetti M.A."/>
            <person name="Bassano I."/>
            <person name="White R.E."/>
            <person name="Kellam P."/>
            <person name="Breuer J."/>
            <person name="Farrell P.J."/>
        </authorList>
    </citation>
    <scope>NUCLEOTIDE SEQUENCE</scope>
    <source>
        <strain evidence="17">P4-2274</strain>
    </source>
</reference>
<dbReference type="Pfam" id="PF00268">
    <property type="entry name" value="Ribonuc_red_sm"/>
    <property type="match status" value="1"/>
</dbReference>
<dbReference type="EMBL" id="MH590567">
    <property type="protein sequence ID" value="QAO97742.1"/>
    <property type="molecule type" value="Genomic_DNA"/>
</dbReference>
<dbReference type="EMBL" id="MH590487">
    <property type="protein sequence ID" value="QAG29246.1"/>
    <property type="molecule type" value="Genomic_DNA"/>
</dbReference>
<dbReference type="EMBL" id="MH590390">
    <property type="protein sequence ID" value="QAQ79943.1"/>
    <property type="molecule type" value="Genomic_DNA"/>
</dbReference>
<evidence type="ECO:0000313" key="21">
    <source>
        <dbReference type="EMBL" id="QAC09553.1"/>
    </source>
</evidence>
<dbReference type="EMBL" id="MH590392">
    <property type="protein sequence ID" value="QAQ83043.1"/>
    <property type="molecule type" value="Genomic_DNA"/>
</dbReference>
<dbReference type="EMBL" id="MH590563">
    <property type="protein sequence ID" value="QAO43992.1"/>
    <property type="molecule type" value="Genomic_DNA"/>
</dbReference>
<dbReference type="EMBL" id="MH590537">
    <property type="protein sequence ID" value="QAL21253.1"/>
    <property type="molecule type" value="Genomic_DNA"/>
</dbReference>
<evidence type="ECO:0000313" key="35">
    <source>
        <dbReference type="EMBL" id="QAJ04156.1"/>
    </source>
</evidence>
<evidence type="ECO:0000313" key="62">
    <source>
        <dbReference type="EMBL" id="QBM05778.1"/>
    </source>
</evidence>
<dbReference type="PANTHER" id="PTHR23409:SF18">
    <property type="entry name" value="RIBONUCLEOSIDE-DIPHOSPHATE REDUCTASE SUBUNIT M2"/>
    <property type="match status" value="1"/>
</dbReference>
<dbReference type="EMBL" id="MH590388">
    <property type="protein sequence ID" value="QAQ77122.1"/>
    <property type="molecule type" value="Genomic_DNA"/>
</dbReference>
<dbReference type="EMBL" id="MH590460">
    <property type="protein sequence ID" value="QAE34675.1"/>
    <property type="molecule type" value="Genomic_DNA"/>
</dbReference>
<reference evidence="13" key="1">
    <citation type="journal article" date="2014" name="J. Virol.">
        <title>Genomic diversity of epstein-barr virus genomes isolated from primary nasopharyngeal carcinoma biopsy samples.</title>
        <authorList>
            <person name="Kwok H."/>
            <person name="Wu C.W."/>
            <person name="Palser A.L."/>
            <person name="Kellam P."/>
            <person name="Sham P.C."/>
            <person name="Kwong D.L."/>
            <person name="Chiang A.K."/>
        </authorList>
    </citation>
    <scope>NUCLEOTIDE SEQUENCE</scope>
    <source>
        <strain evidence="13">HKNPC6</strain>
        <strain evidence="14">HKNPC7</strain>
    </source>
</reference>
<dbReference type="InterPro" id="IPR000358">
    <property type="entry name" value="RNR_small_fam"/>
</dbReference>
<evidence type="ECO:0000313" key="28">
    <source>
        <dbReference type="EMBL" id="QAE40988.1"/>
    </source>
</evidence>
<evidence type="ECO:0000256" key="4">
    <source>
        <dbReference type="ARBA" id="ARBA00022692"/>
    </source>
</evidence>
<evidence type="ECO:0000256" key="5">
    <source>
        <dbReference type="ARBA" id="ARBA00022705"/>
    </source>
</evidence>
<evidence type="ECO:0000313" key="25">
    <source>
        <dbReference type="EMBL" id="QAD80964.1"/>
    </source>
</evidence>
<evidence type="ECO:0000313" key="17">
    <source>
        <dbReference type="EMBL" id="AXY93258.1"/>
    </source>
</evidence>
<keyword evidence="8 12" id="KW-1133">Transmembrane helix</keyword>
<evidence type="ECO:0000313" key="31">
    <source>
        <dbReference type="EMBL" id="QAF51326.1"/>
    </source>
</evidence>
<evidence type="ECO:0000313" key="42">
    <source>
        <dbReference type="EMBL" id="QAM39913.1"/>
    </source>
</evidence>
<dbReference type="InterPro" id="IPR009078">
    <property type="entry name" value="Ferritin-like_SF"/>
</dbReference>
<dbReference type="EMBL" id="MH590518">
    <property type="protein sequence ID" value="QAJ14375.1"/>
    <property type="molecule type" value="Genomic_DNA"/>
</dbReference>
<evidence type="ECO:0000313" key="29">
    <source>
        <dbReference type="EMBL" id="QAE47367.1"/>
    </source>
</evidence>
<evidence type="ECO:0000313" key="38">
    <source>
        <dbReference type="EMBL" id="QAK31172.1"/>
    </source>
</evidence>
<reference evidence="15" key="4">
    <citation type="journal article" date="2016" name="Sci. Rep.">
        <title>Identification and Characterization of Epstein-Barr Virus Genomes in Lung Carcinoma Biopsy Samples by Next-Generation Sequencing Technology.</title>
        <authorList>
            <person name="Wang S."/>
            <person name="Xiong H."/>
            <person name="Yan S."/>
            <person name="Wu N."/>
            <person name="Lu Z."/>
        </authorList>
    </citation>
    <scope>NUCLEOTIDE SEQUENCE</scope>
    <source>
        <strain evidence="15">LC2</strain>
    </source>
</reference>
<dbReference type="EMBL" id="MH590561">
    <property type="protein sequence ID" value="QAO17527.1"/>
    <property type="molecule type" value="Genomic_DNA"/>
</dbReference>
<dbReference type="EMBL" id="MH590404">
    <property type="protein sequence ID" value="QAR07401.1"/>
    <property type="molecule type" value="Genomic_DNA"/>
</dbReference>
<dbReference type="EMBL" id="MH590477">
    <property type="protein sequence ID" value="QAF51326.1"/>
    <property type="molecule type" value="Genomic_DNA"/>
</dbReference>
<dbReference type="EMBL" id="MH590462">
    <property type="protein sequence ID" value="QAE47367.1"/>
    <property type="molecule type" value="Genomic_DNA"/>
</dbReference>
<dbReference type="EMBL" id="MH590549">
    <property type="protein sequence ID" value="QAM64459.1"/>
    <property type="molecule type" value="Genomic_DNA"/>
</dbReference>
<evidence type="ECO:0000313" key="44">
    <source>
        <dbReference type="EMBL" id="QAM76839.1"/>
    </source>
</evidence>
<dbReference type="Gene3D" id="1.10.620.20">
    <property type="entry name" value="Ribonucleotide Reductase, subunit A"/>
    <property type="match status" value="1"/>
</dbReference>
<dbReference type="EMBL" id="MH590573">
    <property type="protein sequence ID" value="QAP80395.1"/>
    <property type="molecule type" value="Genomic_DNA"/>
</dbReference>
<evidence type="ECO:0000256" key="1">
    <source>
        <dbReference type="ARBA" id="ARBA00001962"/>
    </source>
</evidence>
<dbReference type="CDD" id="cd01049">
    <property type="entry name" value="RNRR2"/>
    <property type="match status" value="1"/>
</dbReference>
<evidence type="ECO:0000313" key="39">
    <source>
        <dbReference type="EMBL" id="QAK42197.1"/>
    </source>
</evidence>
<dbReference type="InterPro" id="IPR034715">
    <property type="entry name" value="HSV_RIR2"/>
</dbReference>
<dbReference type="EMBL" id="KT823507">
    <property type="protein sequence ID" value="ANI26189.1"/>
    <property type="molecule type" value="Genomic_DNA"/>
</dbReference>
<evidence type="ECO:0000313" key="18">
    <source>
        <dbReference type="EMBL" id="CEQ32919.1"/>
    </source>
</evidence>
<keyword evidence="5" id="KW-0235">DNA replication</keyword>
<dbReference type="EMBL" id="MH590383">
    <property type="protein sequence ID" value="QAQ71276.1"/>
    <property type="molecule type" value="Genomic_DNA"/>
</dbReference>
<dbReference type="EMBL" id="MH590533">
    <property type="protein sequence ID" value="QAK75677.1"/>
    <property type="molecule type" value="Genomic_DNA"/>
</dbReference>
<evidence type="ECO:0000313" key="59">
    <source>
        <dbReference type="EMBL" id="QAR07401.1"/>
    </source>
</evidence>
<dbReference type="EMBL" id="MH590507">
    <property type="protein sequence ID" value="QAI05731.1"/>
    <property type="molecule type" value="Genomic_DNA"/>
</dbReference>
<evidence type="ECO:0000313" key="24">
    <source>
        <dbReference type="EMBL" id="QAD75337.1"/>
    </source>
</evidence>
<dbReference type="EMBL" id="MG298823">
    <property type="protein sequence ID" value="AWG87503.1"/>
    <property type="molecule type" value="Genomic_DNA"/>
</dbReference>
<dbReference type="EMBL" id="MH144218">
    <property type="protein sequence ID" value="QBM05381.1"/>
    <property type="molecule type" value="Genomic_DNA"/>
</dbReference>
<evidence type="ECO:0000313" key="61">
    <source>
        <dbReference type="EMBL" id="QBM05381.1"/>
    </source>
</evidence>
<organismHost>
    <name type="scientific">Homo sapiens</name>
    <name type="common">Human</name>
    <dbReference type="NCBI Taxonomy" id="9606"/>
</organismHost>
<evidence type="ECO:0000313" key="19">
    <source>
        <dbReference type="EMBL" id="CEQ34003.1"/>
    </source>
</evidence>
<evidence type="ECO:0000313" key="37">
    <source>
        <dbReference type="EMBL" id="QAJ98514.1"/>
    </source>
</evidence>
<evidence type="ECO:0000313" key="33">
    <source>
        <dbReference type="EMBL" id="QAH49957.1"/>
    </source>
</evidence>
<dbReference type="EMBL" id="MH883778">
    <property type="protein sequence ID" value="AXY93258.1"/>
    <property type="molecule type" value="Genomic_DNA"/>
</dbReference>
<keyword evidence="11 12" id="KW-0472">Membrane</keyword>
<dbReference type="EMBL" id="MH590550">
    <property type="protein sequence ID" value="QAM76839.1"/>
    <property type="molecule type" value="Genomic_DNA"/>
</dbReference>
<evidence type="ECO:0000313" key="43">
    <source>
        <dbReference type="EMBL" id="QAM64459.1"/>
    </source>
</evidence>
<dbReference type="InterPro" id="IPR033909">
    <property type="entry name" value="RNR_small"/>
</dbReference>
<dbReference type="EMBL" id="MH590555">
    <property type="protein sequence ID" value="QAN39767.1"/>
    <property type="molecule type" value="Genomic_DNA"/>
</dbReference>
<reference evidence="60" key="9">
    <citation type="submission" date="2018-03" db="EMBL/GenBank/DDBJ databases">
        <authorList>
            <person name="Bei J.-X."/>
            <person name="Han B.-W."/>
        </authorList>
    </citation>
    <scope>NUCLEOTIDE SEQUENCE</scope>
    <source>
        <strain evidence="60">NKTCL-SG01</strain>
        <strain evidence="61">NKTCL-SG07</strain>
        <strain evidence="62">NKTCL-SG12</strain>
    </source>
</reference>
<dbReference type="PANTHER" id="PTHR23409">
    <property type="entry name" value="RIBONUCLEOSIDE-DIPHOSPHATE REDUCTASE SMALL CHAIN"/>
    <property type="match status" value="1"/>
</dbReference>
<dbReference type="GO" id="GO:0046872">
    <property type="term" value="F:metal ion binding"/>
    <property type="evidence" value="ECO:0007669"/>
    <property type="project" value="UniProtKB-KW"/>
</dbReference>
<dbReference type="EMBL" id="MH590562">
    <property type="protein sequence ID" value="QAO30724.1"/>
    <property type="molecule type" value="Genomic_DNA"/>
</dbReference>
<reference evidence="21" key="6">
    <citation type="journal article" date="2018" name="Int. J. Cancer">
        <title>High risk Epstein-Barr virus variants characterized by distinct polymorphisms in the EBER locus are strongly associated with nasopharyngeal carcinoma.</title>
        <authorList>
            <person name="Hui K.F."/>
            <person name="Chan T.F."/>
            <person name="Yang W."/>
            <person name="Shen J.J."/>
            <person name="Lam K.P."/>
            <person name="Kwok H."/>
            <person name="Sham P.C."/>
            <person name="Tsao S.W."/>
            <person name="Kwong D.L."/>
            <person name="Lung M.L."/>
            <person name="Chiang A.K."/>
        </authorList>
    </citation>
    <scope>NUCLEOTIDE SEQUENCE</scope>
    <source>
        <strain evidence="30">HKHD106</strain>
        <strain evidence="31">HKHD108</strain>
        <strain evidence="32">HKHD118</strain>
        <strain evidence="33">HKHD132</strain>
        <strain evidence="34">HKHD138</strain>
        <strain evidence="53">HKHD14</strain>
        <strain evidence="54">HKHD16</strain>
        <strain evidence="55">HKHD19</strain>
        <strain evidence="56">HKHD21</strain>
        <strain evidence="57">HKHD23</strain>
        <strain evidence="58">HKHD28</strain>
        <strain evidence="59">HKHD35</strain>
        <strain evidence="21">HKHD42</strain>
        <strain evidence="22">HKHD49</strain>
        <strain evidence="23">HKHD71</strain>
        <strain evidence="24">HKHD81</strain>
        <strain evidence="25">HKHD82</strain>
        <strain evidence="26">HKHD86</strain>
        <strain evidence="27">HKHD91</strain>
        <strain evidence="28">HKHD92</strain>
        <strain evidence="29">HKHD93</strain>
        <strain evidence="37">HKNPC15</strain>
        <strain evidence="38">HKNPC18</strain>
        <strain evidence="39">HKNPC19</strain>
        <strain evidence="40">HKNPC22</strain>
        <strain evidence="41">HKNPC26</strain>
        <strain evidence="42">HKNPC36</strain>
        <strain evidence="43">HKNPC38</strain>
        <strain evidence="44">HKNPC39</strain>
        <strain evidence="45">HKNPC44</strain>
        <strain evidence="46">HKNPC45</strain>
        <strain evidence="47">HKNPC50</strain>
        <strain evidence="48">HKNPC51</strain>
        <strain evidence="49">HKNPC52</strain>
        <strain evidence="50">HKNPC56</strain>
        <strain evidence="35">HKNPC6</strain>
        <strain evidence="51">HKNPC61</strain>
        <strain evidence="52">HKNPC62</strain>
        <strain evidence="36">HKNPC7</strain>
    </source>
</reference>
<evidence type="ECO:0000313" key="53">
    <source>
        <dbReference type="EMBL" id="QAQ71276.1"/>
    </source>
</evidence>
<evidence type="ECO:0000313" key="14">
    <source>
        <dbReference type="EMBL" id="AIE88823.1"/>
    </source>
</evidence>
<evidence type="ECO:0000256" key="11">
    <source>
        <dbReference type="ARBA" id="ARBA00023136"/>
    </source>
</evidence>
<sequence>MSKLLYVRDHEGFACLTVETHRNRWFAAHIVLTKDCGCLKLLNERDLEFYKFLFTFLAMAEKLVNFNIDELVTSFESHDIDHYYTEQKAMENVHGETYANILNMLFDGDRAAMNAYAETIMADEALQAKISWLRDKVAAAVTLPEKILVFLLIEGIFFISSFYSIALLRVRGLMPGICLANNYISRDELLHTRAASLLYNSMTAKADRPRATWIQELFRTAVEVETAFIEARGEGVTLVDVRAIKQFLEATADRILGDIGQAPLYGTPPPKDCPLTYMTSIKQTNFFEQESSDYTMLVVDDL</sequence>
<keyword evidence="9" id="KW-0560">Oxidoreductase</keyword>
<keyword evidence="7" id="KW-1043">Host membrane</keyword>
<evidence type="ECO:0000313" key="34">
    <source>
        <dbReference type="EMBL" id="QAI05731.1"/>
    </source>
</evidence>
<dbReference type="EMBL" id="MH590526">
    <property type="protein sequence ID" value="QAJ98514.1"/>
    <property type="molecule type" value="Genomic_DNA"/>
</dbReference>
<dbReference type="EMBL" id="KF992568">
    <property type="protein sequence ID" value="AIE88746.1"/>
    <property type="molecule type" value="Genomic_DNA"/>
</dbReference>
<name>A0A075FCV7_EBVG</name>
<dbReference type="EMBL" id="MH590475">
    <property type="protein sequence ID" value="QAF36570.1"/>
    <property type="molecule type" value="Genomic_DNA"/>
</dbReference>
<evidence type="ECO:0000313" key="36">
    <source>
        <dbReference type="EMBL" id="QAJ14375.1"/>
    </source>
</evidence>
<dbReference type="EMBL" id="KF992569">
    <property type="protein sequence ID" value="AIE88823.1"/>
    <property type="molecule type" value="Genomic_DNA"/>
</dbReference>
<dbReference type="EMBL" id="MH590440">
    <property type="protein sequence ID" value="QAD22882.1"/>
    <property type="molecule type" value="Genomic_DNA"/>
</dbReference>
<organism evidence="13">
    <name type="scientific">Epstein-Barr virus (strain GD1)</name>
    <name type="common">HHV-4</name>
    <name type="synonym">Human gammaherpesvirus 4</name>
    <dbReference type="NCBI Taxonomy" id="10376"/>
    <lineage>
        <taxon>Viruses</taxon>
        <taxon>Duplodnaviria</taxon>
        <taxon>Heunggongvirae</taxon>
        <taxon>Peploviricota</taxon>
        <taxon>Herviviricetes</taxon>
        <taxon>Herpesvirales</taxon>
        <taxon>Orthoherpesviridae</taxon>
        <taxon>Gammaherpesvirinae</taxon>
        <taxon>Lymphocryptovirus</taxon>
        <taxon>Lymphocryptovirus humangamma4</taxon>
    </lineage>
</organism>
<dbReference type="EMBL" id="MH590517">
    <property type="protein sequence ID" value="QAJ04156.1"/>
    <property type="molecule type" value="Genomic_DNA"/>
</dbReference>
<dbReference type="EMBL" id="MH590530">
    <property type="protein sequence ID" value="QAK42197.1"/>
    <property type="molecule type" value="Genomic_DNA"/>
</dbReference>
<evidence type="ECO:0000313" key="51">
    <source>
        <dbReference type="EMBL" id="QAP66448.1"/>
    </source>
</evidence>
<dbReference type="Proteomes" id="UP000273027">
    <property type="component" value="Segment"/>
</dbReference>
<dbReference type="EMBL" id="MH590397">
    <property type="protein sequence ID" value="QAQ91972.1"/>
    <property type="molecule type" value="Genomic_DNA"/>
</dbReference>
<dbReference type="EMBL" id="LN827549">
    <property type="protein sequence ID" value="CEQ34169.1"/>
    <property type="molecule type" value="Genomic_DNA"/>
</dbReference>
<dbReference type="InterPro" id="IPR030475">
    <property type="entry name" value="RNR_small_AS"/>
</dbReference>
<evidence type="ECO:0000313" key="41">
    <source>
        <dbReference type="EMBL" id="QAL21253.1"/>
    </source>
</evidence>
<evidence type="ECO:0000256" key="9">
    <source>
        <dbReference type="ARBA" id="ARBA00023002"/>
    </source>
</evidence>
<dbReference type="EMBL" id="MH590501">
    <property type="protein sequence ID" value="QAH49957.1"/>
    <property type="molecule type" value="Genomic_DNA"/>
</dbReference>
<reference evidence="19" key="2">
    <citation type="submission" date="2015-02" db="EMBL/GenBank/DDBJ databases">
        <authorList>
            <person name="Grayson N.E."/>
        </authorList>
    </citation>
    <scope>NUCLEOTIDE SEQUENCE</scope>
    <source>
        <strain evidence="19">HKN15</strain>
    </source>
</reference>
<dbReference type="GO" id="GO:0004748">
    <property type="term" value="F:ribonucleoside-diphosphate reductase activity, thioredoxin disulfide as acceptor"/>
    <property type="evidence" value="ECO:0007669"/>
    <property type="project" value="UniProtKB-EC"/>
</dbReference>
<evidence type="ECO:0000313" key="47">
    <source>
        <dbReference type="EMBL" id="QAO17527.1"/>
    </source>
</evidence>
<comment type="similarity">
    <text evidence="2">Belongs to the ribonucleoside diphosphate reductase small chain family.</text>
</comment>
<evidence type="ECO:0000313" key="15">
    <source>
        <dbReference type="EMBL" id="ANI26189.1"/>
    </source>
</evidence>
<evidence type="ECO:0000313" key="46">
    <source>
        <dbReference type="EMBL" id="QAN52556.1"/>
    </source>
</evidence>
<comment type="cofactor">
    <cofactor evidence="1">
        <name>Fe cation</name>
        <dbReference type="ChEBI" id="CHEBI:24875"/>
    </cofactor>
</comment>
<evidence type="ECO:0000313" key="57">
    <source>
        <dbReference type="EMBL" id="QAQ83043.1"/>
    </source>
</evidence>
<dbReference type="EMBL" id="MH590455">
    <property type="protein sequence ID" value="QAE04152.1"/>
    <property type="molecule type" value="Genomic_DNA"/>
</dbReference>
<dbReference type="EC" id="1.17.4.1" evidence="3"/>
<dbReference type="EMBL" id="MH590572">
    <property type="protein sequence ID" value="QAP66448.1"/>
    <property type="molecule type" value="Genomic_DNA"/>
</dbReference>
<evidence type="ECO:0000313" key="58">
    <source>
        <dbReference type="EMBL" id="QAQ91972.1"/>
    </source>
</evidence>
<evidence type="ECO:0000313" key="49">
    <source>
        <dbReference type="EMBL" id="QAO43992.1"/>
    </source>
</evidence>
<dbReference type="PROSITE" id="PS00368">
    <property type="entry name" value="RIBORED_SMALL"/>
    <property type="match status" value="1"/>
</dbReference>
<evidence type="ECO:0000256" key="10">
    <source>
        <dbReference type="ARBA" id="ARBA00023004"/>
    </source>
</evidence>
<feature type="transmembrane region" description="Helical" evidence="12">
    <location>
        <begin position="147"/>
        <end position="168"/>
    </location>
</feature>
<evidence type="ECO:0000313" key="26">
    <source>
        <dbReference type="EMBL" id="QAE04152.1"/>
    </source>
</evidence>
<dbReference type="InterPro" id="IPR012348">
    <property type="entry name" value="RNR-like"/>
</dbReference>
<dbReference type="EMBL" id="LN827547">
    <property type="protein sequence ID" value="CEQ34003.1"/>
    <property type="molecule type" value="Genomic_DNA"/>
</dbReference>
<gene>
    <name evidence="13" type="primary">BaRF1</name>
</gene>
<evidence type="ECO:0000313" key="52">
    <source>
        <dbReference type="EMBL" id="QAP80395.1"/>
    </source>
</evidence>
<evidence type="ECO:0000313" key="48">
    <source>
        <dbReference type="EMBL" id="QAO30724.1"/>
    </source>
</evidence>
<evidence type="ECO:0000256" key="8">
    <source>
        <dbReference type="ARBA" id="ARBA00022989"/>
    </source>
</evidence>
<evidence type="ECO:0000313" key="23">
    <source>
        <dbReference type="EMBL" id="QAD22882.1"/>
    </source>
</evidence>
<dbReference type="EMBL" id="MH590461">
    <property type="protein sequence ID" value="QAE40988.1"/>
    <property type="molecule type" value="Genomic_DNA"/>
</dbReference>
<dbReference type="EMBL" id="MH590547">
    <property type="protein sequence ID" value="QAM39913.1"/>
    <property type="molecule type" value="Genomic_DNA"/>
</dbReference>
<evidence type="ECO:0000313" key="40">
    <source>
        <dbReference type="EMBL" id="QAK75677.1"/>
    </source>
</evidence>
<reference evidence="16" key="5">
    <citation type="submission" date="2017-10" db="EMBL/GenBank/DDBJ databases">
        <title>Epstein Barr virus genome variation.</title>
        <authorList>
            <person name="Palser A."/>
            <person name="Wegner F."/>
            <person name="Bridges R."/>
            <person name="Correia S."/>
            <person name="Elgueta Karstegl C."/>
            <person name="Venturini C."/>
            <person name="Middeldorp J."/>
            <person name="Cohen J.I."/>
            <person name="Hildesheim A."/>
            <person name="Breuer J."/>
            <person name="White R.E."/>
            <person name="Kellam P."/>
            <person name="Farrell P.J."/>
        </authorList>
    </citation>
    <scope>NUCLEOTIDE SEQUENCE</scope>
    <source>
        <strain evidence="16">AH_Saliva_8192</strain>
    </source>
</reference>
<dbReference type="HAMAP" id="MF_04028">
    <property type="entry name" value="HSV_RIR2"/>
    <property type="match status" value="1"/>
</dbReference>
<evidence type="ECO:0000313" key="20">
    <source>
        <dbReference type="EMBL" id="CEQ34169.1"/>
    </source>
</evidence>
<dbReference type="EMBL" id="MH590556">
    <property type="protein sequence ID" value="QAN52556.1"/>
    <property type="molecule type" value="Genomic_DNA"/>
</dbReference>
<evidence type="ECO:0000256" key="7">
    <source>
        <dbReference type="ARBA" id="ARBA00022870"/>
    </source>
</evidence>
<evidence type="ECO:0000313" key="16">
    <source>
        <dbReference type="EMBL" id="AWG87503.1"/>
    </source>
</evidence>
<dbReference type="GO" id="GO:0009263">
    <property type="term" value="P:deoxyribonucleotide biosynthetic process"/>
    <property type="evidence" value="ECO:0007669"/>
    <property type="project" value="InterPro"/>
</dbReference>
<evidence type="ECO:0000313" key="56">
    <source>
        <dbReference type="EMBL" id="QAQ79943.1"/>
    </source>
</evidence>
<dbReference type="GO" id="GO:0006260">
    <property type="term" value="P:DNA replication"/>
    <property type="evidence" value="ECO:0007669"/>
    <property type="project" value="UniProtKB-KW"/>
</dbReference>
<dbReference type="EMBL" id="MH590451">
    <property type="protein sequence ID" value="QAD80964.1"/>
    <property type="molecule type" value="Genomic_DNA"/>
</dbReference>
<evidence type="ECO:0000313" key="45">
    <source>
        <dbReference type="EMBL" id="QAN39767.1"/>
    </source>
</evidence>
<dbReference type="UniPathway" id="UPA00326"/>
<keyword evidence="4 12" id="KW-0812">Transmembrane</keyword>
<accession>A0A075FCV7</accession>
<evidence type="ECO:0000313" key="55">
    <source>
        <dbReference type="EMBL" id="QAQ77122.1"/>
    </source>
</evidence>
<evidence type="ECO:0000313" key="30">
    <source>
        <dbReference type="EMBL" id="QAF36570.1"/>
    </source>
</evidence>
<dbReference type="EMBL" id="MH144212">
    <property type="protein sequence ID" value="QBM04885.1"/>
    <property type="molecule type" value="Genomic_DNA"/>
</dbReference>
<evidence type="ECO:0000313" key="32">
    <source>
        <dbReference type="EMBL" id="QAG29246.1"/>
    </source>
</evidence>
<evidence type="ECO:0000313" key="54">
    <source>
        <dbReference type="EMBL" id="QAQ73408.1"/>
    </source>
</evidence>
<evidence type="ECO:0000256" key="6">
    <source>
        <dbReference type="ARBA" id="ARBA00022723"/>
    </source>
</evidence>
<reference evidence="60" key="8">
    <citation type="journal article" date="2018" name="Leukemia">
        <title>Genomic and transcriptomic landscapes of Epstein-Barr virus in extranodal natural killer T-cell lymphoma.</title>
        <authorList>
            <person name="Peng R.J."/>
            <person name="Han B.W."/>
            <person name="Cai Q.Q."/>
            <person name="Zuo X.Y."/>
            <person name="Xia T."/>
            <person name="Chen J.R."/>
            <person name="Feng L.N."/>
            <person name="Lim J.Q."/>
            <person name="Chen S.W."/>
            <person name="Zeng M.S."/>
            <person name="Guo Y.M."/>
            <person name="Li B."/>
            <person name="Xia X.J."/>
            <person name="Xia Y."/>
            <person name="Laurensia Y."/>
            <person name="Chia B.K."/>
            <person name="Huang H.Q."/>
            <person name="Young K.H."/>
            <person name="Lim S.T."/>
            <person name="Ong C.K."/>
            <person name="Zeng Y.X."/>
            <person name="Bei J.X."/>
        </authorList>
    </citation>
    <scope>NUCLEOTIDE SEQUENCE</scope>
    <source>
        <strain evidence="60">NKTCL-SG01</strain>
        <strain evidence="61">NKTCL-SG07</strain>
        <strain evidence="62">NKTCL-SG12</strain>
    </source>
</reference>
<dbReference type="EMBL" id="LN824224">
    <property type="protein sequence ID" value="CEQ32919.1"/>
    <property type="molecule type" value="Genomic_DNA"/>
</dbReference>
<evidence type="ECO:0000256" key="3">
    <source>
        <dbReference type="ARBA" id="ARBA00012274"/>
    </source>
</evidence>
<dbReference type="Proteomes" id="UP000185900">
    <property type="component" value="Segment"/>
</dbReference>